<comment type="caution">
    <text evidence="2">The sequence shown here is derived from an EMBL/GenBank/DDBJ whole genome shotgun (WGS) entry which is preliminary data.</text>
</comment>
<feature type="region of interest" description="Disordered" evidence="1">
    <location>
        <begin position="182"/>
        <end position="203"/>
    </location>
</feature>
<accession>A0A2G5HXV1</accession>
<dbReference type="AlphaFoldDB" id="A0A2G5HXV1"/>
<feature type="compositionally biased region" description="Basic residues" evidence="1">
    <location>
        <begin position="38"/>
        <end position="58"/>
    </location>
</feature>
<name>A0A2G5HXV1_CERBT</name>
<feature type="region of interest" description="Disordered" evidence="1">
    <location>
        <begin position="34"/>
        <end position="66"/>
    </location>
</feature>
<evidence type="ECO:0000256" key="1">
    <source>
        <dbReference type="SAM" id="MobiDB-lite"/>
    </source>
</evidence>
<dbReference type="EMBL" id="LKMD01000102">
    <property type="protein sequence ID" value="PIA97358.1"/>
    <property type="molecule type" value="Genomic_DNA"/>
</dbReference>
<reference evidence="2 3" key="1">
    <citation type="submission" date="2015-10" db="EMBL/GenBank/DDBJ databases">
        <title>The cercosporin biosynthetic gene cluster was horizontally transferred to several fungal lineages and shown to be expanded in Cercospora beticola based on microsynteny with recipient genomes.</title>
        <authorList>
            <person name="De Jonge R."/>
            <person name="Ebert M.K."/>
            <person name="Suttle J.C."/>
            <person name="Jurick Ii W.M."/>
            <person name="Secor G.A."/>
            <person name="Thomma B.P."/>
            <person name="Van De Peer Y."/>
            <person name="Bolton M.D."/>
        </authorList>
    </citation>
    <scope>NUCLEOTIDE SEQUENCE [LARGE SCALE GENOMIC DNA]</scope>
    <source>
        <strain evidence="2 3">09-40</strain>
    </source>
</reference>
<organism evidence="2 3">
    <name type="scientific">Cercospora beticola</name>
    <name type="common">Sugarbeet leaf spot fungus</name>
    <dbReference type="NCBI Taxonomy" id="122368"/>
    <lineage>
        <taxon>Eukaryota</taxon>
        <taxon>Fungi</taxon>
        <taxon>Dikarya</taxon>
        <taxon>Ascomycota</taxon>
        <taxon>Pezizomycotina</taxon>
        <taxon>Dothideomycetes</taxon>
        <taxon>Dothideomycetidae</taxon>
        <taxon>Mycosphaerellales</taxon>
        <taxon>Mycosphaerellaceae</taxon>
        <taxon>Cercospora</taxon>
    </lineage>
</organism>
<gene>
    <name evidence="2" type="ORF">CB0940_05835</name>
</gene>
<sequence>MSHGLNDKQSGLSEKVKWSGSSYRDYIPRSRGTIQRAEKHHHNPCTKPFGRHHRARQRSKTERASMLLSEQSASDVLLHMELCHRTFHSALPAMDQADVGSHAIRLESHDTTSENSLVARQVAGVCEIGPDGSSPKLAWHADHQFNFARLSINDTVCRSPQAWHVCTQLHVRTLYPFRTPQTEGSRVRSVPCSSDNVAPSDPPVPVVALAPRDLQHVHMDTCG</sequence>
<evidence type="ECO:0000313" key="3">
    <source>
        <dbReference type="Proteomes" id="UP000230605"/>
    </source>
</evidence>
<proteinExistence type="predicted"/>
<evidence type="ECO:0000313" key="2">
    <source>
        <dbReference type="EMBL" id="PIA97358.1"/>
    </source>
</evidence>
<protein>
    <submittedName>
        <fullName evidence="2">Uncharacterized protein</fullName>
    </submittedName>
</protein>
<dbReference type="Proteomes" id="UP000230605">
    <property type="component" value="Chromosome 2"/>
</dbReference>